<accession>A0A059CPX2</accession>
<dbReference type="GO" id="GO:0005525">
    <property type="term" value="F:GTP binding"/>
    <property type="evidence" value="ECO:0007669"/>
    <property type="project" value="UniProtKB-KW"/>
</dbReference>
<evidence type="ECO:0000256" key="3">
    <source>
        <dbReference type="ARBA" id="ARBA00022448"/>
    </source>
</evidence>
<dbReference type="SUPFAM" id="SSF52540">
    <property type="entry name" value="P-loop containing nucleoside triphosphate hydrolases"/>
    <property type="match status" value="1"/>
</dbReference>
<keyword evidence="6 9" id="KW-0342">GTP-binding</keyword>
<evidence type="ECO:0000256" key="4">
    <source>
        <dbReference type="ARBA" id="ARBA00022741"/>
    </source>
</evidence>
<sequence>MKYCRIVRRYRSIFELLIVGDGGTCNLSLACSVLLVLIQSFVAIHPPKSRPSSSQSSMAARSGGPEARSGLCDRRRRRCLRSRPQAARSGRPAIGRCSCSCCCWVFLNLDSFRDFSRAFGSWSDAVSFGGSGAERSGYALPNQPMFDDPRFKLLIVGDKGTGKTTFVKRLLREDFEEIYELCTNLLVLSLRITATTGIEVYPLHFFTNRGMIRFDCSDTPGQGLRDGYYIRGQCAIIMFDVTAGSTYMNVPGWHRDLCRVCENIPIVLCGNKVDGENRQVEAGQFTYGWSNNLQHYEISARNMYNLEEPFLYLARELVGYLSKTCKSCLQRLFWSSS</sequence>
<dbReference type="GO" id="GO:0006606">
    <property type="term" value="P:protein import into nucleus"/>
    <property type="evidence" value="ECO:0000318"/>
    <property type="project" value="GO_Central"/>
</dbReference>
<evidence type="ECO:0000256" key="8">
    <source>
        <dbReference type="ARBA" id="ARBA00024659"/>
    </source>
</evidence>
<dbReference type="InterPro" id="IPR002041">
    <property type="entry name" value="Ran_GTPase"/>
</dbReference>
<evidence type="ECO:0000256" key="11">
    <source>
        <dbReference type="SAM" id="Phobius"/>
    </source>
</evidence>
<evidence type="ECO:0000256" key="9">
    <source>
        <dbReference type="RuleBase" id="RU363057"/>
    </source>
</evidence>
<evidence type="ECO:0000256" key="1">
    <source>
        <dbReference type="ARBA" id="ARBA00004123"/>
    </source>
</evidence>
<evidence type="ECO:0000256" key="7">
    <source>
        <dbReference type="ARBA" id="ARBA00023242"/>
    </source>
</evidence>
<evidence type="ECO:0000256" key="5">
    <source>
        <dbReference type="ARBA" id="ARBA00022927"/>
    </source>
</evidence>
<dbReference type="InterPro" id="IPR001806">
    <property type="entry name" value="Small_GTPase"/>
</dbReference>
<dbReference type="GO" id="GO:0003924">
    <property type="term" value="F:GTPase activity"/>
    <property type="evidence" value="ECO:0000318"/>
    <property type="project" value="GO_Central"/>
</dbReference>
<name>A0A059CPX2_EUCGR</name>
<evidence type="ECO:0000313" key="12">
    <source>
        <dbReference type="EMBL" id="KCW79965.1"/>
    </source>
</evidence>
<dbReference type="GO" id="GO:0000054">
    <property type="term" value="P:ribosomal subunit export from nucleus"/>
    <property type="evidence" value="ECO:0000318"/>
    <property type="project" value="GO_Central"/>
</dbReference>
<dbReference type="CDD" id="cd00877">
    <property type="entry name" value="Ran"/>
    <property type="match status" value="1"/>
</dbReference>
<feature type="transmembrane region" description="Helical" evidence="11">
    <location>
        <begin position="12"/>
        <end position="38"/>
    </location>
</feature>
<dbReference type="PANTHER" id="PTHR24071">
    <property type="entry name" value="RAN GTPASE"/>
    <property type="match status" value="1"/>
</dbReference>
<dbReference type="InParanoid" id="A0A059CPX2"/>
<keyword evidence="7 9" id="KW-0539">Nucleus</keyword>
<feature type="region of interest" description="Disordered" evidence="10">
    <location>
        <begin position="47"/>
        <end position="70"/>
    </location>
</feature>
<keyword evidence="11" id="KW-1133">Transmembrane helix</keyword>
<keyword evidence="11" id="KW-0812">Transmembrane</keyword>
<dbReference type="NCBIfam" id="TIGR00231">
    <property type="entry name" value="small_GTP"/>
    <property type="match status" value="1"/>
</dbReference>
<dbReference type="STRING" id="71139.A0A059CPX2"/>
<comment type="subcellular location">
    <subcellularLocation>
        <location evidence="1 9">Nucleus</location>
    </subcellularLocation>
</comment>
<keyword evidence="11" id="KW-0472">Membrane</keyword>
<dbReference type="Gene3D" id="3.40.50.300">
    <property type="entry name" value="P-loop containing nucleotide triphosphate hydrolases"/>
    <property type="match status" value="1"/>
</dbReference>
<comment type="function">
    <text evidence="8 9">GTP-binding protein involved in nucleocytoplasmic transport. Required for the import of protein into the nucleus and also for RNA export. Involved in chromatin condensation and control of cell cycle.</text>
</comment>
<dbReference type="SMART" id="SM00175">
    <property type="entry name" value="RAB"/>
    <property type="match status" value="1"/>
</dbReference>
<dbReference type="GO" id="GO:0005634">
    <property type="term" value="C:nucleus"/>
    <property type="evidence" value="ECO:0000318"/>
    <property type="project" value="GO_Central"/>
</dbReference>
<dbReference type="Gramene" id="KCW79965">
    <property type="protein sequence ID" value="KCW79965"/>
    <property type="gene ID" value="EUGRSUZ_C01294"/>
</dbReference>
<dbReference type="InterPro" id="IPR005225">
    <property type="entry name" value="Small_GTP-bd"/>
</dbReference>
<dbReference type="PANTHER" id="PTHR24071:SF36">
    <property type="entry name" value="GTP-BINDING NUCLEAR PROTEIN"/>
    <property type="match status" value="1"/>
</dbReference>
<dbReference type="AlphaFoldDB" id="A0A059CPX2"/>
<dbReference type="InterPro" id="IPR027417">
    <property type="entry name" value="P-loop_NTPase"/>
</dbReference>
<organism evidence="12">
    <name type="scientific">Eucalyptus grandis</name>
    <name type="common">Flooded gum</name>
    <dbReference type="NCBI Taxonomy" id="71139"/>
    <lineage>
        <taxon>Eukaryota</taxon>
        <taxon>Viridiplantae</taxon>
        <taxon>Streptophyta</taxon>
        <taxon>Embryophyta</taxon>
        <taxon>Tracheophyta</taxon>
        <taxon>Spermatophyta</taxon>
        <taxon>Magnoliopsida</taxon>
        <taxon>eudicotyledons</taxon>
        <taxon>Gunneridae</taxon>
        <taxon>Pentapetalae</taxon>
        <taxon>rosids</taxon>
        <taxon>malvids</taxon>
        <taxon>Myrtales</taxon>
        <taxon>Myrtaceae</taxon>
        <taxon>Myrtoideae</taxon>
        <taxon>Eucalypteae</taxon>
        <taxon>Eucalyptus</taxon>
    </lineage>
</organism>
<dbReference type="EMBL" id="KK198755">
    <property type="protein sequence ID" value="KCW79965.1"/>
    <property type="molecule type" value="Genomic_DNA"/>
</dbReference>
<keyword evidence="4 9" id="KW-0547">Nucleotide-binding</keyword>
<keyword evidence="5 9" id="KW-0653">Protein transport</keyword>
<dbReference type="GO" id="GO:0005737">
    <property type="term" value="C:cytoplasm"/>
    <property type="evidence" value="ECO:0000318"/>
    <property type="project" value="GO_Central"/>
</dbReference>
<evidence type="ECO:0000256" key="2">
    <source>
        <dbReference type="ARBA" id="ARBA00008028"/>
    </source>
</evidence>
<gene>
    <name evidence="12" type="ORF">EUGRSUZ_C01294</name>
</gene>
<evidence type="ECO:0000256" key="10">
    <source>
        <dbReference type="SAM" id="MobiDB-lite"/>
    </source>
</evidence>
<dbReference type="Pfam" id="PF00071">
    <property type="entry name" value="Ras"/>
    <property type="match status" value="1"/>
</dbReference>
<feature type="compositionally biased region" description="Low complexity" evidence="10">
    <location>
        <begin position="50"/>
        <end position="62"/>
    </location>
</feature>
<protein>
    <recommendedName>
        <fullName evidence="9">GTP-binding nuclear protein</fullName>
    </recommendedName>
</protein>
<evidence type="ECO:0000256" key="6">
    <source>
        <dbReference type="ARBA" id="ARBA00023134"/>
    </source>
</evidence>
<keyword evidence="3 9" id="KW-0813">Transport</keyword>
<reference evidence="12" key="1">
    <citation type="submission" date="2013-07" db="EMBL/GenBank/DDBJ databases">
        <title>The genome of Eucalyptus grandis.</title>
        <authorList>
            <person name="Schmutz J."/>
            <person name="Hayes R."/>
            <person name="Myburg A."/>
            <person name="Tuskan G."/>
            <person name="Grattapaglia D."/>
            <person name="Rokhsar D.S."/>
        </authorList>
    </citation>
    <scope>NUCLEOTIDE SEQUENCE</scope>
    <source>
        <tissue evidence="12">Leaf extractions</tissue>
    </source>
</reference>
<dbReference type="PROSITE" id="PS51419">
    <property type="entry name" value="RAB"/>
    <property type="match status" value="1"/>
</dbReference>
<dbReference type="SMART" id="SM00176">
    <property type="entry name" value="RAN"/>
    <property type="match status" value="1"/>
</dbReference>
<comment type="similarity">
    <text evidence="2 9">Belongs to the small GTPase superfamily. Ran family.</text>
</comment>
<dbReference type="PROSITE" id="PS51418">
    <property type="entry name" value="RAN"/>
    <property type="match status" value="1"/>
</dbReference>
<dbReference type="PRINTS" id="PR00627">
    <property type="entry name" value="GTPRANTC4"/>
</dbReference>
<proteinExistence type="inferred from homology"/>
<dbReference type="SMART" id="SM00173">
    <property type="entry name" value="RAS"/>
    <property type="match status" value="1"/>
</dbReference>